<proteinExistence type="predicted"/>
<feature type="domain" description="Glycosyltransferase 2-like" evidence="2">
    <location>
        <begin position="5"/>
        <end position="170"/>
    </location>
</feature>
<dbReference type="PANTHER" id="PTHR43685">
    <property type="entry name" value="GLYCOSYLTRANSFERASE"/>
    <property type="match status" value="1"/>
</dbReference>
<keyword evidence="1" id="KW-0472">Membrane</keyword>
<evidence type="ECO:0000256" key="1">
    <source>
        <dbReference type="SAM" id="Phobius"/>
    </source>
</evidence>
<keyword evidence="1" id="KW-1133">Transmembrane helix</keyword>
<reference evidence="3 4" key="1">
    <citation type="journal article" date="2012" name="Stand. Genomic Sci.">
        <title>Genome sequence of the orange-pigmented seawater bacterium Owenweeksia hongkongensis type strain (UST20020801(T)).</title>
        <authorList>
            <person name="Riedel T."/>
            <person name="Held B."/>
            <person name="Nolan M."/>
            <person name="Lucas S."/>
            <person name="Lapidus A."/>
            <person name="Tice H."/>
            <person name="Del Rio T.G."/>
            <person name="Cheng J.F."/>
            <person name="Han C."/>
            <person name="Tapia R."/>
            <person name="Goodwin L.A."/>
            <person name="Pitluck S."/>
            <person name="Liolios K."/>
            <person name="Mavromatis K."/>
            <person name="Pagani I."/>
            <person name="Ivanova N."/>
            <person name="Mikhailova N."/>
            <person name="Pati A."/>
            <person name="Chen A."/>
            <person name="Palaniappan K."/>
            <person name="Rohde M."/>
            <person name="Tindall B.J."/>
            <person name="Detter J.C."/>
            <person name="Goker M."/>
            <person name="Woyke T."/>
            <person name="Bristow J."/>
            <person name="Eisen J.A."/>
            <person name="Markowitz V."/>
            <person name="Hugenholtz P."/>
            <person name="Klenk H.P."/>
            <person name="Kyrpides N.C."/>
        </authorList>
    </citation>
    <scope>NUCLEOTIDE SEQUENCE</scope>
    <source>
        <strain evidence="4">DSM 17368 / JCM 12287 / NRRL B-23963</strain>
    </source>
</reference>
<dbReference type="SUPFAM" id="SSF53448">
    <property type="entry name" value="Nucleotide-diphospho-sugar transferases"/>
    <property type="match status" value="1"/>
</dbReference>
<dbReference type="InterPro" id="IPR029044">
    <property type="entry name" value="Nucleotide-diphossugar_trans"/>
</dbReference>
<protein>
    <submittedName>
        <fullName evidence="3">Putative glycosyltransferase</fullName>
    </submittedName>
</protein>
<accession>G8R2R0</accession>
<dbReference type="KEGG" id="oho:Oweho_0853"/>
<gene>
    <name evidence="3" type="ordered locus">Oweho_0853</name>
</gene>
<dbReference type="Gene3D" id="3.90.550.10">
    <property type="entry name" value="Spore Coat Polysaccharide Biosynthesis Protein SpsA, Chain A"/>
    <property type="match status" value="1"/>
</dbReference>
<evidence type="ECO:0000313" key="4">
    <source>
        <dbReference type="Proteomes" id="UP000005631"/>
    </source>
</evidence>
<feature type="transmembrane region" description="Helical" evidence="1">
    <location>
        <begin position="239"/>
        <end position="259"/>
    </location>
</feature>
<dbReference type="PATRIC" id="fig|926562.3.peg.869"/>
<evidence type="ECO:0000259" key="2">
    <source>
        <dbReference type="Pfam" id="PF00535"/>
    </source>
</evidence>
<dbReference type="HOGENOM" id="CLU_025996_19_1_10"/>
<dbReference type="AlphaFoldDB" id="G8R2R0"/>
<feature type="transmembrane region" description="Helical" evidence="1">
    <location>
        <begin position="293"/>
        <end position="313"/>
    </location>
</feature>
<dbReference type="Pfam" id="PF00535">
    <property type="entry name" value="Glycos_transf_2"/>
    <property type="match status" value="1"/>
</dbReference>
<keyword evidence="1" id="KW-0812">Transmembrane</keyword>
<keyword evidence="4" id="KW-1185">Reference proteome</keyword>
<name>G8R2R0_OWEHD</name>
<feature type="transmembrane region" description="Helical" evidence="1">
    <location>
        <begin position="265"/>
        <end position="286"/>
    </location>
</feature>
<dbReference type="STRING" id="926562.Oweho_0853"/>
<dbReference type="PANTHER" id="PTHR43685:SF2">
    <property type="entry name" value="GLYCOSYLTRANSFERASE 2-LIKE DOMAIN-CONTAINING PROTEIN"/>
    <property type="match status" value="1"/>
</dbReference>
<organism evidence="3 4">
    <name type="scientific">Owenweeksia hongkongensis (strain DSM 17368 / CIP 108786 / JCM 12287 / NRRL B-23963 / UST20020801)</name>
    <dbReference type="NCBI Taxonomy" id="926562"/>
    <lineage>
        <taxon>Bacteria</taxon>
        <taxon>Pseudomonadati</taxon>
        <taxon>Bacteroidota</taxon>
        <taxon>Flavobacteriia</taxon>
        <taxon>Flavobacteriales</taxon>
        <taxon>Owenweeksiaceae</taxon>
        <taxon>Owenweeksia</taxon>
    </lineage>
</organism>
<dbReference type="GO" id="GO:0016740">
    <property type="term" value="F:transferase activity"/>
    <property type="evidence" value="ECO:0007669"/>
    <property type="project" value="UniProtKB-KW"/>
</dbReference>
<sequence length="330" mass="37308">MKFTLISPTFKRPDEVTEFLESLLSQNHHSFEVILGDGTPGDTLRPELKRFENNGHYPLTIVYEEYLSVSDGRNRAAEHAKGEYIIFLDSDCIIPENYLNNIEAYLKQNPLDAFGGPDAAHKDFTNLQKAISYSMTSIFTTGGIRGKKNHVGAYHPRGFNMGMKRSVFEAVGGYSEFRCGEDIELSIRVIKAGYQVGLIEEAYVYHKRRTSLKQFFKQVFRFGAARINIYKRHKEELKLTHMFPFAFLLFMITVLVLQFTPFTELALYAAGGFAAYLVAIFAGALLESKNIGVAFLSIATSITMLSGYGWGFFRNWWAYNIAGKEGGLKL</sequence>
<dbReference type="RefSeq" id="WP_014201226.1">
    <property type="nucleotide sequence ID" value="NC_016599.1"/>
</dbReference>
<dbReference type="InterPro" id="IPR050834">
    <property type="entry name" value="Glycosyltransf_2"/>
</dbReference>
<evidence type="ECO:0000313" key="3">
    <source>
        <dbReference type="EMBL" id="AEV31865.1"/>
    </source>
</evidence>
<keyword evidence="3" id="KW-0808">Transferase</keyword>
<dbReference type="InterPro" id="IPR001173">
    <property type="entry name" value="Glyco_trans_2-like"/>
</dbReference>
<dbReference type="eggNOG" id="COG1215">
    <property type="taxonomic scope" value="Bacteria"/>
</dbReference>
<dbReference type="EMBL" id="CP003156">
    <property type="protein sequence ID" value="AEV31865.1"/>
    <property type="molecule type" value="Genomic_DNA"/>
</dbReference>
<dbReference type="Proteomes" id="UP000005631">
    <property type="component" value="Chromosome"/>
</dbReference>